<organism evidence="12 13">
    <name type="scientific">Nosema bombycis (strain CQ1 / CVCC 102059)</name>
    <name type="common">Microsporidian parasite</name>
    <name type="synonym">Pebrine of silkworm</name>
    <dbReference type="NCBI Taxonomy" id="578461"/>
    <lineage>
        <taxon>Eukaryota</taxon>
        <taxon>Fungi</taxon>
        <taxon>Fungi incertae sedis</taxon>
        <taxon>Microsporidia</taxon>
        <taxon>Nosematidae</taxon>
        <taxon>Nosema</taxon>
    </lineage>
</organism>
<dbReference type="EMBL" id="KB909349">
    <property type="protein sequence ID" value="EOB12446.1"/>
    <property type="molecule type" value="Genomic_DNA"/>
</dbReference>
<accession>R0KP33</accession>
<evidence type="ECO:0000256" key="8">
    <source>
        <dbReference type="ARBA" id="ARBA00023136"/>
    </source>
</evidence>
<evidence type="ECO:0000256" key="5">
    <source>
        <dbReference type="ARBA" id="ARBA00022989"/>
    </source>
</evidence>
<sequence length="1041" mass="121902">MILPFILGIIVGLLAIPLIMILQPNKRQNKIGKPSLNLSLEQKNLISKSLLACTDLNWLNVLISRFWLELSESQAQAYRLKSYMSKWFEMANLNIIKNIEIVDVDIDREAPVVESIRVVTPEEVEEMGLKRDVIDKTGNDKNGGEKIDCDSKNDNATLKKNTNYTSSINHSISNDQKHSYSNDQNLTSSMNTNQPIFNNGIHTISNNPLHTTSNNDNRFFENIFNNVNTLLEIRYEGQIIIKMKIHPFNNFTFNINVHITKVEGQVLLRLPSLDNNSKIEYTFISQPKIDISVDAGLSRNEGKQYLKTSLSNFIRRTIRFFIYKFFVYPSFNNLALPLITPNFTRYLHKITKVTDNLRGDLIENMKKSLDLICLMDYKFVETFKGITISKNNHLINEKDKITRLNFPIPERSLNLKTQRKIMYEGLSIKESKILNFIHDLEIFKEVFPSFKKIFTKFNFDDTNSSLIEIHLSKNTYEYVRIVDKNTIYFQKNDEEDPEFIIFKIDNKQLFIYYFVNKELTFTKKRMSRLIGVFNDKPQSKLISFYNLLKLPREAYKYFKKKSVKDERLRVNYELKDEDNENVGTNNPDSDKLKIKDDPFEDNSLMDKNITEIFTKYISNPNLLDLRKVLSFDYPPFLIKKILTEEIRLRLLSESPKIYKERSNSFYKSLAIENPEKDGKDFIMHTATKDNLIMDIVNGSKFIFVLEEVRKLSNLENVSFLDINKISQEIKKVDHNKVGDNRMDYDELDNNKLDVFSLDIKNLDNNGINDEVNNEARYRIDISRRDNDAFRSVDNNFKFDLALDKNRSCPLTHDTNPIFNCKSRLKIYSDTEYGKNYLLESIHTRLRHQELLCLIQNHEFTKIEISKSIKRSFCGDTGGVFIEFKTLEPDDFRLILLEQSKKVFLDIHKIITTRPFVMVLPISNFTLKLYPKYKINNFLELKMVNLPYKYANESLINCDIGLNRNQKFLFPFLVSDNRNDLIIYWEKQESVSGYLRNKETTVEIKGNGNIRADEGVYSIVYKNNGKKKRNIKIFMGCTRKGM</sequence>
<keyword evidence="3 10" id="KW-0812">Transmembrane</keyword>
<name>R0KP33_NOSB1</name>
<dbReference type="InterPro" id="IPR031468">
    <property type="entry name" value="SMP_LBD"/>
</dbReference>
<feature type="region of interest" description="Disordered" evidence="9">
    <location>
        <begin position="135"/>
        <end position="156"/>
    </location>
</feature>
<evidence type="ECO:0000256" key="3">
    <source>
        <dbReference type="ARBA" id="ARBA00022692"/>
    </source>
</evidence>
<dbReference type="PANTHER" id="PTHR13466">
    <property type="entry name" value="TEX2 PROTEIN-RELATED"/>
    <property type="match status" value="1"/>
</dbReference>
<gene>
    <name evidence="12" type="ORF">NBO_441g0004</name>
</gene>
<evidence type="ECO:0000256" key="6">
    <source>
        <dbReference type="ARBA" id="ARBA00023055"/>
    </source>
</evidence>
<evidence type="ECO:0000313" key="12">
    <source>
        <dbReference type="EMBL" id="EOB12446.1"/>
    </source>
</evidence>
<dbReference type="GO" id="GO:0005789">
    <property type="term" value="C:endoplasmic reticulum membrane"/>
    <property type="evidence" value="ECO:0007669"/>
    <property type="project" value="UniProtKB-SubCell"/>
</dbReference>
<evidence type="ECO:0000259" key="11">
    <source>
        <dbReference type="PROSITE" id="PS51847"/>
    </source>
</evidence>
<proteinExistence type="predicted"/>
<feature type="compositionally biased region" description="Basic and acidic residues" evidence="9">
    <location>
        <begin position="135"/>
        <end position="153"/>
    </location>
</feature>
<keyword evidence="6" id="KW-0445">Lipid transport</keyword>
<dbReference type="AlphaFoldDB" id="R0KP33"/>
<feature type="transmembrane region" description="Helical" evidence="10">
    <location>
        <begin position="6"/>
        <end position="24"/>
    </location>
</feature>
<dbReference type="HOGENOM" id="CLU_013159_0_0_1"/>
<evidence type="ECO:0000256" key="7">
    <source>
        <dbReference type="ARBA" id="ARBA00023121"/>
    </source>
</evidence>
<reference evidence="12 13" key="1">
    <citation type="journal article" date="2013" name="BMC Genomics">
        <title>Comparative genomics of parasitic silkworm microsporidia reveal an association between genome expansion and host adaptation.</title>
        <authorList>
            <person name="Pan G."/>
            <person name="Xu J."/>
            <person name="Li T."/>
            <person name="Xia Q."/>
            <person name="Liu S.L."/>
            <person name="Zhang G."/>
            <person name="Li S."/>
            <person name="Li C."/>
            <person name="Liu H."/>
            <person name="Yang L."/>
            <person name="Liu T."/>
            <person name="Zhang X."/>
            <person name="Wu Z."/>
            <person name="Fan W."/>
            <person name="Dang X."/>
            <person name="Xiang H."/>
            <person name="Tao M."/>
            <person name="Li Y."/>
            <person name="Hu J."/>
            <person name="Li Z."/>
            <person name="Lin L."/>
            <person name="Luo J."/>
            <person name="Geng L."/>
            <person name="Wang L."/>
            <person name="Long M."/>
            <person name="Wan Y."/>
            <person name="He N."/>
            <person name="Zhang Z."/>
            <person name="Lu C."/>
            <person name="Keeling P.J."/>
            <person name="Wang J."/>
            <person name="Xiang Z."/>
            <person name="Zhou Z."/>
        </authorList>
    </citation>
    <scope>NUCLEOTIDE SEQUENCE [LARGE SCALE GENOMIC DNA]</scope>
    <source>
        <strain evidence="13">CQ1 / CVCC 102059</strain>
    </source>
</reference>
<keyword evidence="5 10" id="KW-1133">Transmembrane helix</keyword>
<protein>
    <recommendedName>
        <fullName evidence="11">SMP-LTD domain-containing protein</fullName>
    </recommendedName>
</protein>
<dbReference type="OrthoDB" id="2195965at2759"/>
<dbReference type="PROSITE" id="PS51847">
    <property type="entry name" value="SMP"/>
    <property type="match status" value="1"/>
</dbReference>
<dbReference type="Proteomes" id="UP000016927">
    <property type="component" value="Unassembled WGS sequence"/>
</dbReference>
<evidence type="ECO:0000313" key="13">
    <source>
        <dbReference type="Proteomes" id="UP000016927"/>
    </source>
</evidence>
<evidence type="ECO:0000256" key="2">
    <source>
        <dbReference type="ARBA" id="ARBA00022448"/>
    </source>
</evidence>
<keyword evidence="2" id="KW-0813">Transport</keyword>
<keyword evidence="13" id="KW-1185">Reference proteome</keyword>
<feature type="domain" description="SMP-LTD" evidence="11">
    <location>
        <begin position="52"/>
        <end position="337"/>
    </location>
</feature>
<keyword evidence="7" id="KW-0446">Lipid-binding</keyword>
<evidence type="ECO:0000256" key="9">
    <source>
        <dbReference type="SAM" id="MobiDB-lite"/>
    </source>
</evidence>
<dbReference type="PANTHER" id="PTHR13466:SF0">
    <property type="entry name" value="SMP-LTD DOMAIN-CONTAINING PROTEIN"/>
    <property type="match status" value="1"/>
</dbReference>
<evidence type="ECO:0000256" key="10">
    <source>
        <dbReference type="SAM" id="Phobius"/>
    </source>
</evidence>
<evidence type="ECO:0000256" key="1">
    <source>
        <dbReference type="ARBA" id="ARBA00004586"/>
    </source>
</evidence>
<dbReference type="GO" id="GO:0008289">
    <property type="term" value="F:lipid binding"/>
    <property type="evidence" value="ECO:0007669"/>
    <property type="project" value="UniProtKB-KW"/>
</dbReference>
<keyword evidence="4" id="KW-0256">Endoplasmic reticulum</keyword>
<dbReference type="VEuPathDB" id="MicrosporidiaDB:NBO_441g0004"/>
<evidence type="ECO:0000256" key="4">
    <source>
        <dbReference type="ARBA" id="ARBA00022824"/>
    </source>
</evidence>
<keyword evidence="8 10" id="KW-0472">Membrane</keyword>
<dbReference type="GO" id="GO:0006869">
    <property type="term" value="P:lipid transport"/>
    <property type="evidence" value="ECO:0007669"/>
    <property type="project" value="UniProtKB-KW"/>
</dbReference>
<comment type="subcellular location">
    <subcellularLocation>
        <location evidence="1">Endoplasmic reticulum membrane</location>
    </subcellularLocation>
</comment>